<evidence type="ECO:0000313" key="4">
    <source>
        <dbReference type="EMBL" id="ADH43005.1"/>
    </source>
</evidence>
<organism evidence="4">
    <name type="scientific">uncultured SAR11 cluster alpha proteobacterium H17925_45G17</name>
    <dbReference type="NCBI Taxonomy" id="715038"/>
    <lineage>
        <taxon>Bacteria</taxon>
        <taxon>Pseudomonadati</taxon>
        <taxon>Pseudomonadota</taxon>
        <taxon>Alphaproteobacteria</taxon>
        <taxon>Candidatus Pelagibacterales</taxon>
        <taxon>environmental samples</taxon>
    </lineage>
</organism>
<keyword evidence="2" id="KW-0812">Transmembrane</keyword>
<evidence type="ECO:0000256" key="2">
    <source>
        <dbReference type="SAM" id="Phobius"/>
    </source>
</evidence>
<keyword evidence="1" id="KW-0560">Oxidoreductase</keyword>
<dbReference type="InterPro" id="IPR016162">
    <property type="entry name" value="Ald_DH_N"/>
</dbReference>
<dbReference type="InterPro" id="IPR015590">
    <property type="entry name" value="Aldehyde_DH_dom"/>
</dbReference>
<feature type="domain" description="Aldehyde dehydrogenase" evidence="3">
    <location>
        <begin position="9"/>
        <end position="42"/>
    </location>
</feature>
<evidence type="ECO:0000256" key="1">
    <source>
        <dbReference type="ARBA" id="ARBA00023002"/>
    </source>
</evidence>
<dbReference type="EMBL" id="GU574704">
    <property type="protein sequence ID" value="ADH43005.1"/>
    <property type="molecule type" value="Genomic_DNA"/>
</dbReference>
<name>E7CA21_9PROT</name>
<feature type="transmembrane region" description="Helical" evidence="2">
    <location>
        <begin position="27"/>
        <end position="51"/>
    </location>
</feature>
<dbReference type="SUPFAM" id="SSF53720">
    <property type="entry name" value="ALDH-like"/>
    <property type="match status" value="1"/>
</dbReference>
<accession>E7CA21</accession>
<proteinExistence type="predicted"/>
<protein>
    <recommendedName>
        <fullName evidence="3">Aldehyde dehydrogenase domain-containing protein</fullName>
    </recommendedName>
</protein>
<dbReference type="Gene3D" id="3.40.605.10">
    <property type="entry name" value="Aldehyde Dehydrogenase, Chain A, domain 1"/>
    <property type="match status" value="1"/>
</dbReference>
<dbReference type="Pfam" id="PF00171">
    <property type="entry name" value="Aldedh"/>
    <property type="match status" value="1"/>
</dbReference>
<dbReference type="InterPro" id="IPR016161">
    <property type="entry name" value="Ald_DH/histidinol_DH"/>
</dbReference>
<dbReference type="GO" id="GO:0016491">
    <property type="term" value="F:oxidoreductase activity"/>
    <property type="evidence" value="ECO:0007669"/>
    <property type="project" value="UniProtKB-KW"/>
</dbReference>
<keyword evidence="2" id="KW-1133">Transmembrane helix</keyword>
<sequence length="79" mass="8702">MVVISLSVAGVCLIIGAWNYPLHLTLLPVVGAIAAGITIIIISALSHYLLADRFVWHTALILSQFFSFRCVVPAHLWRM</sequence>
<evidence type="ECO:0000259" key="3">
    <source>
        <dbReference type="Pfam" id="PF00171"/>
    </source>
</evidence>
<keyword evidence="2" id="KW-0472">Membrane</keyword>
<reference evidence="4" key="1">
    <citation type="submission" date="2010-01" db="EMBL/GenBank/DDBJ databases">
        <title>Genome fragments of uncultured bacteria from the North Pacific Subtropical Gyre.</title>
        <authorList>
            <person name="Pham V.D."/>
            <person name="DeLong E.F."/>
        </authorList>
    </citation>
    <scope>NUCLEOTIDE SEQUENCE</scope>
</reference>
<dbReference type="AlphaFoldDB" id="E7CA21"/>